<evidence type="ECO:0000259" key="1">
    <source>
        <dbReference type="Pfam" id="PF12170"/>
    </source>
</evidence>
<sequence length="206" mass="25039">MINKTKKNKIYNKIINKNYISQETILLLQNRNELLKKRSVCKENIKIINFNKMYSRPKNFFYELNLFKDDHNLIILKKIKEIDPWYSQICKLKKISRIAEQLAINTSYKNTLGYWNIYLIDKKKYLINNNAWTILKNNLSTITKKRIKLIIKKKNILDRLTPYEWFDKIHKAKILKEYSLLIQDPNVQFLKKEFNTEFQQKNINFI</sequence>
<reference evidence="2 3" key="2">
    <citation type="submission" date="2019-05" db="EMBL/GenBank/DDBJ databases">
        <title>Genome evolution of the obligate endosymbiont Buchnera aphidicola.</title>
        <authorList>
            <person name="Moran N.A."/>
        </authorList>
    </citation>
    <scope>NUCLEOTIDE SEQUENCE [LARGE SCALE GENOMIC DNA]</scope>
    <source>
        <strain evidence="2 3">Bca</strain>
    </source>
</reference>
<dbReference type="InterPro" id="IPR021029">
    <property type="entry name" value="DNA_pol_III_tau_dom-5"/>
</dbReference>
<dbReference type="EMBL" id="CP034879">
    <property type="protein sequence ID" value="QCI20609.1"/>
    <property type="molecule type" value="Genomic_DNA"/>
</dbReference>
<reference evidence="2 3" key="1">
    <citation type="submission" date="2018-12" db="EMBL/GenBank/DDBJ databases">
        <authorList>
            <person name="Chong R.A."/>
        </authorList>
    </citation>
    <scope>NUCLEOTIDE SEQUENCE [LARGE SCALE GENOMIC DNA]</scope>
    <source>
        <strain evidence="2 3">Bca</strain>
    </source>
</reference>
<dbReference type="AlphaFoldDB" id="A0A4D6XXK3"/>
<evidence type="ECO:0000313" key="3">
    <source>
        <dbReference type="Proteomes" id="UP000298594"/>
    </source>
</evidence>
<organism evidence="2 3">
    <name type="scientific">Buchnera aphidicola</name>
    <name type="common">Brachycaudus cardui</name>
    <dbReference type="NCBI Taxonomy" id="557993"/>
    <lineage>
        <taxon>Bacteria</taxon>
        <taxon>Pseudomonadati</taxon>
        <taxon>Pseudomonadota</taxon>
        <taxon>Gammaproteobacteria</taxon>
        <taxon>Enterobacterales</taxon>
        <taxon>Erwiniaceae</taxon>
        <taxon>Buchnera</taxon>
    </lineage>
</organism>
<dbReference type="Pfam" id="PF12170">
    <property type="entry name" value="DNA_pol3_tau_5"/>
    <property type="match status" value="1"/>
</dbReference>
<gene>
    <name evidence="2" type="ORF">D9V67_02480</name>
</gene>
<dbReference type="RefSeq" id="WP_158359808.1">
    <property type="nucleotide sequence ID" value="NZ_CP034879.1"/>
</dbReference>
<dbReference type="Gene3D" id="3.30.300.150">
    <property type="entry name" value="DNA polymerase III, tau subunit, domain V"/>
    <property type="match status" value="1"/>
</dbReference>
<dbReference type="OrthoDB" id="6554270at2"/>
<accession>A0A4D6XXK3</accession>
<proteinExistence type="predicted"/>
<evidence type="ECO:0000313" key="2">
    <source>
        <dbReference type="EMBL" id="QCI20609.1"/>
    </source>
</evidence>
<feature type="domain" description="DNA polymerase III tau subunit" evidence="1">
    <location>
        <begin position="78"/>
        <end position="203"/>
    </location>
</feature>
<dbReference type="GO" id="GO:0003887">
    <property type="term" value="F:DNA-directed DNA polymerase activity"/>
    <property type="evidence" value="ECO:0007669"/>
    <property type="project" value="InterPro"/>
</dbReference>
<dbReference type="InterPro" id="IPR038249">
    <property type="entry name" value="PolIII_tau_V_sf"/>
</dbReference>
<protein>
    <recommendedName>
        <fullName evidence="1">DNA polymerase III tau subunit domain-containing protein</fullName>
    </recommendedName>
</protein>
<dbReference type="Proteomes" id="UP000298594">
    <property type="component" value="Chromosome"/>
</dbReference>
<name>A0A4D6XXK3_9GAMM</name>